<evidence type="ECO:0000256" key="2">
    <source>
        <dbReference type="ARBA" id="ARBA00011255"/>
    </source>
</evidence>
<protein>
    <recommendedName>
        <fullName evidence="5">Flagellar hook-associated protein 2</fullName>
        <shortName evidence="5">HAP2</shortName>
    </recommendedName>
    <alternativeName>
        <fullName evidence="5">Flagellar cap protein</fullName>
    </alternativeName>
</protein>
<evidence type="ECO:0000313" key="7">
    <source>
        <dbReference type="Proteomes" id="UP000030300"/>
    </source>
</evidence>
<evidence type="ECO:0000256" key="1">
    <source>
        <dbReference type="ARBA" id="ARBA00009764"/>
    </source>
</evidence>
<dbReference type="GO" id="GO:0005576">
    <property type="term" value="C:extracellular region"/>
    <property type="evidence" value="ECO:0007669"/>
    <property type="project" value="UniProtKB-SubCell"/>
</dbReference>
<name>A0A0A1DI69_NOCSI</name>
<keyword evidence="6" id="KW-0966">Cell projection</keyword>
<dbReference type="Pfam" id="PF02465">
    <property type="entry name" value="FliD_N"/>
    <property type="match status" value="1"/>
</dbReference>
<proteinExistence type="inferred from homology"/>
<dbReference type="InterPro" id="IPR040026">
    <property type="entry name" value="FliD"/>
</dbReference>
<dbReference type="OrthoDB" id="5241527at2"/>
<comment type="function">
    <text evidence="5">Required for morphogenesis and for the elongation of the flagellar filament by facilitating polymerization of the flagellin monomers at the tip of growing filament. Forms a capping structure, which prevents flagellin subunits (transported through the central channel of the flagellum) from leaking out without polymerization at the distal end.</text>
</comment>
<dbReference type="InterPro" id="IPR003481">
    <property type="entry name" value="FliD_N"/>
</dbReference>
<dbReference type="GO" id="GO:0009424">
    <property type="term" value="C:bacterial-type flagellum hook"/>
    <property type="evidence" value="ECO:0007669"/>
    <property type="project" value="UniProtKB-UniRule"/>
</dbReference>
<keyword evidence="7" id="KW-1185">Reference proteome</keyword>
<evidence type="ECO:0000313" key="6">
    <source>
        <dbReference type="EMBL" id="AIY16337.1"/>
    </source>
</evidence>
<reference evidence="6 7" key="1">
    <citation type="journal article" date="2015" name="Genome Announc.">
        <title>Complete Genome Sequence of Steroid-Transforming Nocardioides simplex VKM Ac-2033D.</title>
        <authorList>
            <person name="Shtratnikova V.Y."/>
            <person name="Schelkunov M.I."/>
            <person name="Pekov Y.A."/>
            <person name="Fokina V.V."/>
            <person name="Logacheva M.D."/>
            <person name="Sokolov S.L."/>
            <person name="Bragin E.Y."/>
            <person name="Ashapkin V.V."/>
            <person name="Donova M.V."/>
        </authorList>
    </citation>
    <scope>NUCLEOTIDE SEQUENCE [LARGE SCALE GENOMIC DNA]</scope>
    <source>
        <strain evidence="6 7">VKM Ac-2033D</strain>
    </source>
</reference>
<dbReference type="AlphaFoldDB" id="A0A0A1DI69"/>
<dbReference type="PANTHER" id="PTHR30288">
    <property type="entry name" value="FLAGELLAR CAP/ASSEMBLY PROTEIN FLID"/>
    <property type="match status" value="1"/>
</dbReference>
<dbReference type="Proteomes" id="UP000030300">
    <property type="component" value="Chromosome"/>
</dbReference>
<keyword evidence="5" id="KW-0964">Secreted</keyword>
<dbReference type="Pfam" id="PF07195">
    <property type="entry name" value="FliD_C"/>
    <property type="match status" value="1"/>
</dbReference>
<dbReference type="EMBL" id="CP009896">
    <property type="protein sequence ID" value="AIY16337.1"/>
    <property type="molecule type" value="Genomic_DNA"/>
</dbReference>
<dbReference type="GO" id="GO:0009421">
    <property type="term" value="C:bacterial-type flagellum filament cap"/>
    <property type="evidence" value="ECO:0007669"/>
    <property type="project" value="InterPro"/>
</dbReference>
<keyword evidence="4 5" id="KW-0975">Bacterial flagellum</keyword>
<dbReference type="KEGG" id="psim:KR76_05415"/>
<sequence>MAATSSIGGLASGLNTADIINQLIALEALPQTKLKTQVTTEQSRITALQKVNTALQALMASAKTMQSTTTGPWATLASTSSNAAVSVTATSTASPASFTVTVGQTALSHQVAFTDAHAKSDAVTGATNGVLLKRAGQPDLAISTANGTLEELAAAINSADAGVRATLVRTGTAGGTDQYRLLVESATTGAAGAFELTDSTGAPLLGGTTVRAGRDATIEIGGITATSASNTFTDVVPGITITLGATATGTAEVAVSRDAASRSASVKSMVDEANALITQISGLTLNSLTTKGVLAGDSTLRDVASALAETIYPGDGTSMASYGIQVDRFGKITFDTQKFADAYAADPAATAAVFTGPDGFAARLQKAADAASDKYDGTVTQSITSRNVTVTRLNDSIERWDTRLELRRATLERQYTALEKALSQLQGQSSWLTSQLNAFNANSNQ</sequence>
<keyword evidence="3" id="KW-0175">Coiled coil</keyword>
<dbReference type="PANTHER" id="PTHR30288:SF0">
    <property type="entry name" value="FLAGELLAR HOOK-ASSOCIATED PROTEIN 2"/>
    <property type="match status" value="1"/>
</dbReference>
<dbReference type="STRING" id="2045.KR76_05415"/>
<dbReference type="GeneID" id="96608385"/>
<organism evidence="6 7">
    <name type="scientific">Nocardioides simplex</name>
    <name type="common">Arthrobacter simplex</name>
    <dbReference type="NCBI Taxonomy" id="2045"/>
    <lineage>
        <taxon>Bacteria</taxon>
        <taxon>Bacillati</taxon>
        <taxon>Actinomycetota</taxon>
        <taxon>Actinomycetes</taxon>
        <taxon>Propionibacteriales</taxon>
        <taxon>Nocardioidaceae</taxon>
        <taxon>Pimelobacter</taxon>
    </lineage>
</organism>
<accession>A0A0A1DI69</accession>
<dbReference type="RefSeq" id="WP_038677126.1">
    <property type="nucleotide sequence ID" value="NZ_BJMC01000002.1"/>
</dbReference>
<evidence type="ECO:0000256" key="4">
    <source>
        <dbReference type="ARBA" id="ARBA00023143"/>
    </source>
</evidence>
<keyword evidence="6" id="KW-0969">Cilium</keyword>
<comment type="subunit">
    <text evidence="2 5">Homopentamer.</text>
</comment>
<dbReference type="GO" id="GO:0007155">
    <property type="term" value="P:cell adhesion"/>
    <property type="evidence" value="ECO:0007669"/>
    <property type="project" value="InterPro"/>
</dbReference>
<dbReference type="eggNOG" id="COG1345">
    <property type="taxonomic scope" value="Bacteria"/>
</dbReference>
<dbReference type="HOGENOM" id="CLU_015182_4_2_11"/>
<dbReference type="InterPro" id="IPR010809">
    <property type="entry name" value="FliD_C"/>
</dbReference>
<comment type="similarity">
    <text evidence="1 5">Belongs to the FliD family.</text>
</comment>
<keyword evidence="6" id="KW-0282">Flagellum</keyword>
<comment type="subcellular location">
    <subcellularLocation>
        <location evidence="5">Secreted</location>
    </subcellularLocation>
    <subcellularLocation>
        <location evidence="5">Bacterial flagellum</location>
    </subcellularLocation>
</comment>
<gene>
    <name evidence="6" type="ORF">KR76_05415</name>
</gene>
<evidence type="ECO:0000256" key="5">
    <source>
        <dbReference type="RuleBase" id="RU362066"/>
    </source>
</evidence>
<evidence type="ECO:0000256" key="3">
    <source>
        <dbReference type="ARBA" id="ARBA00023054"/>
    </source>
</evidence>
<dbReference type="GO" id="GO:0071973">
    <property type="term" value="P:bacterial-type flagellum-dependent cell motility"/>
    <property type="evidence" value="ECO:0007669"/>
    <property type="project" value="TreeGrafter"/>
</dbReference>